<keyword evidence="4 8" id="KW-0067">ATP-binding</keyword>
<dbReference type="PROSITE" id="PS00211">
    <property type="entry name" value="ABC_TRANSPORTER_1"/>
    <property type="match status" value="1"/>
</dbReference>
<keyword evidence="1" id="KW-0813">Transport</keyword>
<dbReference type="OrthoDB" id="9802264at2"/>
<dbReference type="CDD" id="cd03301">
    <property type="entry name" value="ABC_MalK_N"/>
    <property type="match status" value="1"/>
</dbReference>
<dbReference type="InterPro" id="IPR047641">
    <property type="entry name" value="ABC_transpr_MalK/UgpC-like"/>
</dbReference>
<name>A0A1Y6D0X2_9GAMM</name>
<dbReference type="InterPro" id="IPR015855">
    <property type="entry name" value="ABC_transpr_MalK-like"/>
</dbReference>
<dbReference type="GO" id="GO:0005524">
    <property type="term" value="F:ATP binding"/>
    <property type="evidence" value="ECO:0007669"/>
    <property type="project" value="UniProtKB-KW"/>
</dbReference>
<dbReference type="EMBL" id="FXAM01000001">
    <property type="protein sequence ID" value="SMF96297.1"/>
    <property type="molecule type" value="Genomic_DNA"/>
</dbReference>
<dbReference type="Pfam" id="PF00005">
    <property type="entry name" value="ABC_tran"/>
    <property type="match status" value="1"/>
</dbReference>
<dbReference type="Gene3D" id="2.40.50.140">
    <property type="entry name" value="Nucleic acid-binding proteins"/>
    <property type="match status" value="1"/>
</dbReference>
<dbReference type="PROSITE" id="PS50893">
    <property type="entry name" value="ABC_TRANSPORTER_2"/>
    <property type="match status" value="1"/>
</dbReference>
<evidence type="ECO:0000256" key="6">
    <source>
        <dbReference type="ARBA" id="ARBA00023136"/>
    </source>
</evidence>
<feature type="domain" description="ABC transporter" evidence="7">
    <location>
        <begin position="4"/>
        <end position="235"/>
    </location>
</feature>
<dbReference type="AlphaFoldDB" id="A0A1Y6D0X2"/>
<evidence type="ECO:0000256" key="2">
    <source>
        <dbReference type="ARBA" id="ARBA00022475"/>
    </source>
</evidence>
<evidence type="ECO:0000259" key="7">
    <source>
        <dbReference type="PROSITE" id="PS50893"/>
    </source>
</evidence>
<dbReference type="GO" id="GO:0055052">
    <property type="term" value="C:ATP-binding cassette (ABC) transporter complex, substrate-binding subunit-containing"/>
    <property type="evidence" value="ECO:0007669"/>
    <property type="project" value="TreeGrafter"/>
</dbReference>
<dbReference type="InterPro" id="IPR003593">
    <property type="entry name" value="AAA+_ATPase"/>
</dbReference>
<dbReference type="STRING" id="1760988.SAMN02949497_3691"/>
<dbReference type="GO" id="GO:0008643">
    <property type="term" value="P:carbohydrate transport"/>
    <property type="evidence" value="ECO:0007669"/>
    <property type="project" value="InterPro"/>
</dbReference>
<evidence type="ECO:0000256" key="4">
    <source>
        <dbReference type="ARBA" id="ARBA00022840"/>
    </source>
</evidence>
<dbReference type="PANTHER" id="PTHR43875">
    <property type="entry name" value="MALTODEXTRIN IMPORT ATP-BINDING PROTEIN MSMX"/>
    <property type="match status" value="1"/>
</dbReference>
<evidence type="ECO:0000313" key="8">
    <source>
        <dbReference type="EMBL" id="SMF96297.1"/>
    </source>
</evidence>
<dbReference type="GO" id="GO:0016887">
    <property type="term" value="F:ATP hydrolysis activity"/>
    <property type="evidence" value="ECO:0007669"/>
    <property type="project" value="InterPro"/>
</dbReference>
<dbReference type="SUPFAM" id="SSF50331">
    <property type="entry name" value="MOP-like"/>
    <property type="match status" value="1"/>
</dbReference>
<keyword evidence="6" id="KW-0472">Membrane</keyword>
<keyword evidence="9" id="KW-1185">Reference proteome</keyword>
<dbReference type="PANTHER" id="PTHR43875:SF15">
    <property type="entry name" value="TREHALOSE IMPORT ATP-BINDING PROTEIN SUGC"/>
    <property type="match status" value="1"/>
</dbReference>
<dbReference type="InterPro" id="IPR008995">
    <property type="entry name" value="Mo/tungstate-bd_C_term_dom"/>
</dbReference>
<evidence type="ECO:0000256" key="1">
    <source>
        <dbReference type="ARBA" id="ARBA00022448"/>
    </source>
</evidence>
<dbReference type="InterPro" id="IPR017871">
    <property type="entry name" value="ABC_transporter-like_CS"/>
</dbReference>
<dbReference type="Pfam" id="PF08402">
    <property type="entry name" value="TOBE_2"/>
    <property type="match status" value="1"/>
</dbReference>
<dbReference type="InterPro" id="IPR027417">
    <property type="entry name" value="P-loop_NTPase"/>
</dbReference>
<keyword evidence="8" id="KW-0762">Sugar transport</keyword>
<dbReference type="GO" id="GO:0140359">
    <property type="term" value="F:ABC-type transporter activity"/>
    <property type="evidence" value="ECO:0007669"/>
    <property type="project" value="InterPro"/>
</dbReference>
<dbReference type="FunFam" id="3.40.50.300:FF:000042">
    <property type="entry name" value="Maltose/maltodextrin ABC transporter, ATP-binding protein"/>
    <property type="match status" value="1"/>
</dbReference>
<dbReference type="InterPro" id="IPR013611">
    <property type="entry name" value="Transp-assoc_OB_typ2"/>
</dbReference>
<keyword evidence="5" id="KW-1278">Translocase</keyword>
<protein>
    <submittedName>
        <fullName evidence="8">Multiple sugar transport system ATP-binding protein</fullName>
    </submittedName>
</protein>
<dbReference type="Proteomes" id="UP000192923">
    <property type="component" value="Unassembled WGS sequence"/>
</dbReference>
<accession>A0A1Y6D0X2</accession>
<evidence type="ECO:0000256" key="5">
    <source>
        <dbReference type="ARBA" id="ARBA00022967"/>
    </source>
</evidence>
<gene>
    <name evidence="8" type="ORF">SAMN02949497_3691</name>
</gene>
<organism evidence="8 9">
    <name type="scientific">Methylomagnum ishizawai</name>
    <dbReference type="NCBI Taxonomy" id="1760988"/>
    <lineage>
        <taxon>Bacteria</taxon>
        <taxon>Pseudomonadati</taxon>
        <taxon>Pseudomonadota</taxon>
        <taxon>Gammaproteobacteria</taxon>
        <taxon>Methylococcales</taxon>
        <taxon>Methylococcaceae</taxon>
        <taxon>Methylomagnum</taxon>
    </lineage>
</organism>
<reference evidence="8 9" key="1">
    <citation type="submission" date="2016-12" db="EMBL/GenBank/DDBJ databases">
        <authorList>
            <person name="Song W.-J."/>
            <person name="Kurnit D.M."/>
        </authorList>
    </citation>
    <scope>NUCLEOTIDE SEQUENCE [LARGE SCALE GENOMIC DNA]</scope>
    <source>
        <strain evidence="8 9">175</strain>
    </source>
</reference>
<dbReference type="SUPFAM" id="SSF52540">
    <property type="entry name" value="P-loop containing nucleoside triphosphate hydrolases"/>
    <property type="match status" value="1"/>
</dbReference>
<keyword evidence="3" id="KW-0547">Nucleotide-binding</keyword>
<dbReference type="Gene3D" id="3.40.50.300">
    <property type="entry name" value="P-loop containing nucleotide triphosphate hydrolases"/>
    <property type="match status" value="1"/>
</dbReference>
<dbReference type="Gene3D" id="2.40.50.100">
    <property type="match status" value="1"/>
</dbReference>
<dbReference type="InterPro" id="IPR012340">
    <property type="entry name" value="NA-bd_OB-fold"/>
</dbReference>
<dbReference type="RefSeq" id="WP_085215195.1">
    <property type="nucleotide sequence ID" value="NZ_FXAM01000001.1"/>
</dbReference>
<evidence type="ECO:0000256" key="3">
    <source>
        <dbReference type="ARBA" id="ARBA00022741"/>
    </source>
</evidence>
<dbReference type="InterPro" id="IPR003439">
    <property type="entry name" value="ABC_transporter-like_ATP-bd"/>
</dbReference>
<proteinExistence type="predicted"/>
<keyword evidence="2" id="KW-1003">Cell membrane</keyword>
<evidence type="ECO:0000313" key="9">
    <source>
        <dbReference type="Proteomes" id="UP000192923"/>
    </source>
</evidence>
<dbReference type="SMART" id="SM00382">
    <property type="entry name" value="AAA"/>
    <property type="match status" value="1"/>
</dbReference>
<sequence>MASVSFEHLEKTYPNGYHALRDFTLDIPDGELMVLVGPSGCGKSTLLRLLAGLEDLSSGTLRIGGRIANTLSPQERNIAMVFQDYALYPTMTVRGNLEFPLKMRKLGREDIRRRVAWAVELLDLGEVLERLPKQLSGGQRQRVAMGRALVREPSVFLLDEPLSNLDAQLRGQVRTEIGELQRRMGATMLYVTHDQVEAMTLGRRIAVLHQGRIQQVADPKTLYERPGNPFVAGFIGSPPMNLFAAVLEAEGSGRARLRVAGGVVAVGVDMGTHPDGAAVLAGIRPEAMRLAEPEDMGFAAVVMGTEYLGHETLLYFQPGPETQVWTARLPGMYGFGPGDRVRLVMDGSAVRLFSRED</sequence>